<dbReference type="AlphaFoldDB" id="D5H691"/>
<dbReference type="InterPro" id="IPR052908">
    <property type="entry name" value="AP-4-A_phosphorylase"/>
</dbReference>
<protein>
    <submittedName>
        <fullName evidence="4">Conserved hipothetical protein containing HIT domain</fullName>
    </submittedName>
</protein>
<dbReference type="PANTHER" id="PTHR42997">
    <property type="entry name" value="HIT FAMILY HYDROLASE"/>
    <property type="match status" value="1"/>
</dbReference>
<dbReference type="SUPFAM" id="SSF54197">
    <property type="entry name" value="HIT-like"/>
    <property type="match status" value="1"/>
</dbReference>
<gene>
    <name evidence="4" type="ordered locus">SRM_00625</name>
</gene>
<dbReference type="InterPro" id="IPR029063">
    <property type="entry name" value="SAM-dependent_MTases_sf"/>
</dbReference>
<accession>D5H691</accession>
<dbReference type="InterPro" id="IPR011146">
    <property type="entry name" value="HIT-like"/>
</dbReference>
<dbReference type="KEGG" id="srm:SRM_00625"/>
<comment type="caution">
    <text evidence="1">Lacks conserved residue(s) required for the propagation of feature annotation.</text>
</comment>
<dbReference type="PROSITE" id="PS51084">
    <property type="entry name" value="HIT_2"/>
    <property type="match status" value="1"/>
</dbReference>
<feature type="region of interest" description="Disordered" evidence="2">
    <location>
        <begin position="294"/>
        <end position="313"/>
    </location>
</feature>
<dbReference type="Pfam" id="PF13489">
    <property type="entry name" value="Methyltransf_23"/>
    <property type="match status" value="1"/>
</dbReference>
<dbReference type="Gene3D" id="3.30.428.10">
    <property type="entry name" value="HIT-like"/>
    <property type="match status" value="1"/>
</dbReference>
<name>D5H691_SALRM</name>
<dbReference type="SUPFAM" id="SSF53335">
    <property type="entry name" value="S-adenosyl-L-methionine-dependent methyltransferases"/>
    <property type="match status" value="1"/>
</dbReference>
<dbReference type="Gene3D" id="3.40.50.150">
    <property type="entry name" value="Vaccinia Virus protein VP39"/>
    <property type="match status" value="2"/>
</dbReference>
<organism evidence="4 5">
    <name type="scientific">Salinibacter ruber (strain M8)</name>
    <dbReference type="NCBI Taxonomy" id="761659"/>
    <lineage>
        <taxon>Bacteria</taxon>
        <taxon>Pseudomonadati</taxon>
        <taxon>Rhodothermota</taxon>
        <taxon>Rhodothermia</taxon>
        <taxon>Rhodothermales</taxon>
        <taxon>Salinibacteraceae</taxon>
        <taxon>Salinibacter</taxon>
    </lineage>
</organism>
<reference evidence="4 5" key="1">
    <citation type="journal article" date="2010" name="ISME J.">
        <title>Fine-scale evolution: genomic, phenotypic and ecological differentiation in two coexisting Salinibacter ruber strains.</title>
        <authorList>
            <person name="Pena A."/>
            <person name="Teeling H."/>
            <person name="Huerta-Cepas J."/>
            <person name="Santos F."/>
            <person name="Yarza P."/>
            <person name="Brito-Echeverria J."/>
            <person name="Lucio M."/>
            <person name="Schmitt-Kopplin P."/>
            <person name="Meseguer I."/>
            <person name="Schenowitz C."/>
            <person name="Dossat C."/>
            <person name="Barbe V."/>
            <person name="Dopazo J."/>
            <person name="Rossello-Mora R."/>
            <person name="Schuler M."/>
            <person name="Glockner F.O."/>
            <person name="Amann R."/>
            <person name="Gabaldon T."/>
            <person name="Anton J."/>
        </authorList>
    </citation>
    <scope>NUCLEOTIDE SEQUENCE [LARGE SCALE GENOMIC DNA]</scope>
    <source>
        <strain evidence="4 5">M8</strain>
    </source>
</reference>
<sequence length="313" mass="35239">MERAVELLVSPDQTPSRHRVPAMPRRQNPYAHLTAKQRDRPSFPTRKLLGLGHIEGRVLDYGCGHGADIDFLREKGFEVKGYDPHYAPERPEDTFDTILCHYVLNVLLQREQTDVLMGVSELLRPDGTAFYTVRRDLQRTGYRQHYEHNVPTYQTNVRLPYETVVRTEFCEIYQYRPYPQSTTGRDSDCAFCTLSSETTSLVSESARAVALAAPDPATHGHTIVVPKRHVASYFNLAEREQRACWLLVDRAQSHLQERVSPDGFTVGFDAGSAGRQSADHAHLYLLPRHGVSTPTSGIRTVTPNASSPGPRSI</sequence>
<evidence type="ECO:0000256" key="1">
    <source>
        <dbReference type="PROSITE-ProRule" id="PRU00464"/>
    </source>
</evidence>
<dbReference type="GO" id="GO:0003824">
    <property type="term" value="F:catalytic activity"/>
    <property type="evidence" value="ECO:0007669"/>
    <property type="project" value="InterPro"/>
</dbReference>
<reference evidence="5" key="2">
    <citation type="submission" date="2010-04" db="EMBL/GenBank/DDBJ databases">
        <title>Genome sequence of Salinibacter ruber M8.</title>
        <authorList>
            <consortium name="Genoscope"/>
        </authorList>
    </citation>
    <scope>NUCLEOTIDE SEQUENCE [LARGE SCALE GENOMIC DNA]</scope>
    <source>
        <strain evidence="5">M8</strain>
    </source>
</reference>
<dbReference type="InterPro" id="IPR036265">
    <property type="entry name" value="HIT-like_sf"/>
</dbReference>
<evidence type="ECO:0000259" key="3">
    <source>
        <dbReference type="PROSITE" id="PS51084"/>
    </source>
</evidence>
<dbReference type="Proteomes" id="UP000000933">
    <property type="component" value="Chromosome"/>
</dbReference>
<feature type="region of interest" description="Disordered" evidence="2">
    <location>
        <begin position="9"/>
        <end position="28"/>
    </location>
</feature>
<evidence type="ECO:0000313" key="5">
    <source>
        <dbReference type="Proteomes" id="UP000000933"/>
    </source>
</evidence>
<evidence type="ECO:0000313" key="4">
    <source>
        <dbReference type="EMBL" id="CBH23546.1"/>
    </source>
</evidence>
<feature type="domain" description="HIT" evidence="3">
    <location>
        <begin position="187"/>
        <end position="296"/>
    </location>
</feature>
<dbReference type="EMBL" id="FP565814">
    <property type="protein sequence ID" value="CBH23546.1"/>
    <property type="molecule type" value="Genomic_DNA"/>
</dbReference>
<dbReference type="Pfam" id="PF01230">
    <property type="entry name" value="HIT"/>
    <property type="match status" value="1"/>
</dbReference>
<proteinExistence type="predicted"/>
<dbReference type="HOGENOM" id="CLU_1045385_0_0_10"/>
<dbReference type="PANTHER" id="PTHR42997:SF1">
    <property type="entry name" value="AP-4-A PHOSPHORYLASE"/>
    <property type="match status" value="1"/>
</dbReference>
<evidence type="ECO:0000256" key="2">
    <source>
        <dbReference type="SAM" id="MobiDB-lite"/>
    </source>
</evidence>